<feature type="region of interest" description="Disordered" evidence="1">
    <location>
        <begin position="121"/>
        <end position="140"/>
    </location>
</feature>
<accession>A0A4C1ZA75</accession>
<feature type="region of interest" description="Disordered" evidence="1">
    <location>
        <begin position="175"/>
        <end position="196"/>
    </location>
</feature>
<name>A0A4C1ZA75_EUMVA</name>
<organism evidence="2 3">
    <name type="scientific">Eumeta variegata</name>
    <name type="common">Bagworm moth</name>
    <name type="synonym">Eumeta japonica</name>
    <dbReference type="NCBI Taxonomy" id="151549"/>
    <lineage>
        <taxon>Eukaryota</taxon>
        <taxon>Metazoa</taxon>
        <taxon>Ecdysozoa</taxon>
        <taxon>Arthropoda</taxon>
        <taxon>Hexapoda</taxon>
        <taxon>Insecta</taxon>
        <taxon>Pterygota</taxon>
        <taxon>Neoptera</taxon>
        <taxon>Endopterygota</taxon>
        <taxon>Lepidoptera</taxon>
        <taxon>Glossata</taxon>
        <taxon>Ditrysia</taxon>
        <taxon>Tineoidea</taxon>
        <taxon>Psychidae</taxon>
        <taxon>Oiketicinae</taxon>
        <taxon>Eumeta</taxon>
    </lineage>
</organism>
<feature type="compositionally biased region" description="Polar residues" evidence="1">
    <location>
        <begin position="123"/>
        <end position="139"/>
    </location>
</feature>
<keyword evidence="3" id="KW-1185">Reference proteome</keyword>
<evidence type="ECO:0000313" key="3">
    <source>
        <dbReference type="Proteomes" id="UP000299102"/>
    </source>
</evidence>
<feature type="compositionally biased region" description="Basic residues" evidence="1">
    <location>
        <begin position="185"/>
        <end position="196"/>
    </location>
</feature>
<comment type="caution">
    <text evidence="2">The sequence shown here is derived from an EMBL/GenBank/DDBJ whole genome shotgun (WGS) entry which is preliminary data.</text>
</comment>
<protein>
    <submittedName>
        <fullName evidence="2">Uncharacterized protein</fullName>
    </submittedName>
</protein>
<gene>
    <name evidence="2" type="ORF">EVAR_53937_1</name>
</gene>
<reference evidence="2 3" key="1">
    <citation type="journal article" date="2019" name="Commun. Biol.">
        <title>The bagworm genome reveals a unique fibroin gene that provides high tensile strength.</title>
        <authorList>
            <person name="Kono N."/>
            <person name="Nakamura H."/>
            <person name="Ohtoshi R."/>
            <person name="Tomita M."/>
            <person name="Numata K."/>
            <person name="Arakawa K."/>
        </authorList>
    </citation>
    <scope>NUCLEOTIDE SEQUENCE [LARGE SCALE GENOMIC DNA]</scope>
</reference>
<dbReference type="AlphaFoldDB" id="A0A4C1ZA75"/>
<proteinExistence type="predicted"/>
<evidence type="ECO:0000313" key="2">
    <source>
        <dbReference type="EMBL" id="GBP85691.1"/>
    </source>
</evidence>
<dbReference type="Proteomes" id="UP000299102">
    <property type="component" value="Unassembled WGS sequence"/>
</dbReference>
<sequence length="196" mass="20222">MGGEAKEGSKSVKSSQPYLDANQQASYQCCRWSTLSVDTLHSGGVTNALPASWVVTTARRLAISNPQRISAGNLRSTLNPTNIREAKVGSDGWIFVDISIWSRFVAPIVCTPRLSINLDRRTSASATGGSRTDRSASTSACPAAGGAVGAAGAGRAPAAIIGARLGGDSGILGRHSATGLPGGYGRRRRNAIGKNK</sequence>
<dbReference type="EMBL" id="BGZK01001753">
    <property type="protein sequence ID" value="GBP85691.1"/>
    <property type="molecule type" value="Genomic_DNA"/>
</dbReference>
<evidence type="ECO:0000256" key="1">
    <source>
        <dbReference type="SAM" id="MobiDB-lite"/>
    </source>
</evidence>